<dbReference type="EMBL" id="JBHUEJ010000045">
    <property type="protein sequence ID" value="MFD1712618.1"/>
    <property type="molecule type" value="Genomic_DNA"/>
</dbReference>
<accession>A0ABW4L233</accession>
<feature type="compositionally biased region" description="Basic and acidic residues" evidence="1">
    <location>
        <begin position="1"/>
        <end position="17"/>
    </location>
</feature>
<comment type="caution">
    <text evidence="2">The sequence shown here is derived from an EMBL/GenBank/DDBJ whole genome shotgun (WGS) entry which is preliminary data.</text>
</comment>
<sequence>MRQPTRDRKHPDHDHQARQPQHPQKAVGRPQPGQQRIAAAATRLGALARRHLQVQHLPVLQGDDKLKQRWLARHAARLRFRGADQIARGVAHHHLARRLRQALAVALLICLVPGPADQQAEHRHAAGHRQPDAQVQLAGNRVGQAHARQSCCLAKT</sequence>
<protein>
    <submittedName>
        <fullName evidence="2">DUF2859 domain-containing protein</fullName>
    </submittedName>
</protein>
<dbReference type="Proteomes" id="UP001597304">
    <property type="component" value="Unassembled WGS sequence"/>
</dbReference>
<name>A0ABW4L233_9BURK</name>
<evidence type="ECO:0000313" key="3">
    <source>
        <dbReference type="Proteomes" id="UP001597304"/>
    </source>
</evidence>
<proteinExistence type="predicted"/>
<feature type="region of interest" description="Disordered" evidence="1">
    <location>
        <begin position="1"/>
        <end position="33"/>
    </location>
</feature>
<keyword evidence="3" id="KW-1185">Reference proteome</keyword>
<gene>
    <name evidence="2" type="ORF">ACFSF0_18630</name>
</gene>
<evidence type="ECO:0000313" key="2">
    <source>
        <dbReference type="EMBL" id="MFD1712618.1"/>
    </source>
</evidence>
<evidence type="ECO:0000256" key="1">
    <source>
        <dbReference type="SAM" id="MobiDB-lite"/>
    </source>
</evidence>
<dbReference type="RefSeq" id="WP_377615110.1">
    <property type="nucleotide sequence ID" value="NZ_JBHUEJ010000045.1"/>
</dbReference>
<reference evidence="3" key="1">
    <citation type="journal article" date="2019" name="Int. J. Syst. Evol. Microbiol.">
        <title>The Global Catalogue of Microorganisms (GCM) 10K type strain sequencing project: providing services to taxonomists for standard genome sequencing and annotation.</title>
        <authorList>
            <consortium name="The Broad Institute Genomics Platform"/>
            <consortium name="The Broad Institute Genome Sequencing Center for Infectious Disease"/>
            <person name="Wu L."/>
            <person name="Ma J."/>
        </authorList>
    </citation>
    <scope>NUCLEOTIDE SEQUENCE [LARGE SCALE GENOMIC DNA]</scope>
    <source>
        <strain evidence="3">LMG 29247</strain>
    </source>
</reference>
<organism evidence="2 3">
    <name type="scientific">Ottowia flava</name>
    <dbReference type="NCBI Taxonomy" id="2675430"/>
    <lineage>
        <taxon>Bacteria</taxon>
        <taxon>Pseudomonadati</taxon>
        <taxon>Pseudomonadota</taxon>
        <taxon>Betaproteobacteria</taxon>
        <taxon>Burkholderiales</taxon>
        <taxon>Comamonadaceae</taxon>
        <taxon>Ottowia</taxon>
    </lineage>
</organism>